<dbReference type="OrthoDB" id="5973346at2759"/>
<dbReference type="KEGG" id="soy:115879584"/>
<keyword evidence="5 7" id="KW-0496">Mitochondrion</keyword>
<evidence type="ECO:0000256" key="1">
    <source>
        <dbReference type="ARBA" id="ARBA00004325"/>
    </source>
</evidence>
<dbReference type="InterPro" id="IPR019166">
    <property type="entry name" value="MIC26/MIC27"/>
</dbReference>
<keyword evidence="7" id="KW-0999">Mitochondrion inner membrane</keyword>
<dbReference type="FunCoup" id="A0A6J2XM11">
    <property type="interactions" value="373"/>
</dbReference>
<keyword evidence="4" id="KW-1133">Transmembrane helix</keyword>
<keyword evidence="9" id="KW-0732">Signal</keyword>
<evidence type="ECO:0000313" key="11">
    <source>
        <dbReference type="RefSeq" id="XP_030752367.1"/>
    </source>
</evidence>
<dbReference type="GO" id="GO:0061617">
    <property type="term" value="C:MICOS complex"/>
    <property type="evidence" value="ECO:0007669"/>
    <property type="project" value="UniProtKB-UniRule"/>
</dbReference>
<dbReference type="AlphaFoldDB" id="A0A6J2XM11"/>
<evidence type="ECO:0000256" key="2">
    <source>
        <dbReference type="ARBA" id="ARBA00010904"/>
    </source>
</evidence>
<dbReference type="GO" id="GO:0042407">
    <property type="term" value="P:cristae formation"/>
    <property type="evidence" value="ECO:0007669"/>
    <property type="project" value="InterPro"/>
</dbReference>
<evidence type="ECO:0000256" key="8">
    <source>
        <dbReference type="SAM" id="MobiDB-lite"/>
    </source>
</evidence>
<gene>
    <name evidence="11" type="primary">LOC115879584</name>
</gene>
<dbReference type="InterPro" id="IPR033182">
    <property type="entry name" value="MIC26/MIC27_animal"/>
</dbReference>
<comment type="subcellular location">
    <subcellularLocation>
        <location evidence="7">Mitochondrion inner membrane</location>
    </subcellularLocation>
    <subcellularLocation>
        <location evidence="1">Mitochondrion membrane</location>
    </subcellularLocation>
</comment>
<evidence type="ECO:0000256" key="5">
    <source>
        <dbReference type="ARBA" id="ARBA00023128"/>
    </source>
</evidence>
<dbReference type="PANTHER" id="PTHR14564">
    <property type="entry name" value="MICOS COMPLEX SUBUNIT MIC26 / MIC27 FAMILY MEMBER"/>
    <property type="match status" value="1"/>
</dbReference>
<proteinExistence type="inferred from homology"/>
<dbReference type="InParanoid" id="A0A6J2XM11"/>
<dbReference type="RefSeq" id="XP_030752367.1">
    <property type="nucleotide sequence ID" value="XM_030896507.1"/>
</dbReference>
<name>A0A6J2XM11_SITOR</name>
<evidence type="ECO:0000256" key="9">
    <source>
        <dbReference type="SAM" id="SignalP"/>
    </source>
</evidence>
<feature type="compositionally biased region" description="Polar residues" evidence="8">
    <location>
        <begin position="220"/>
        <end position="253"/>
    </location>
</feature>
<dbReference type="Pfam" id="PF09769">
    <property type="entry name" value="ApoO"/>
    <property type="match status" value="1"/>
</dbReference>
<evidence type="ECO:0000256" key="4">
    <source>
        <dbReference type="ARBA" id="ARBA00022989"/>
    </source>
</evidence>
<comment type="similarity">
    <text evidence="2">Belongs to the apolipoprotein O/MICOS complex subunit Mic27 family.</text>
</comment>
<accession>A0A6J2XM11</accession>
<organism evidence="10 11">
    <name type="scientific">Sitophilus oryzae</name>
    <name type="common">Rice weevil</name>
    <name type="synonym">Curculio oryzae</name>
    <dbReference type="NCBI Taxonomy" id="7048"/>
    <lineage>
        <taxon>Eukaryota</taxon>
        <taxon>Metazoa</taxon>
        <taxon>Ecdysozoa</taxon>
        <taxon>Arthropoda</taxon>
        <taxon>Hexapoda</taxon>
        <taxon>Insecta</taxon>
        <taxon>Pterygota</taxon>
        <taxon>Neoptera</taxon>
        <taxon>Endopterygota</taxon>
        <taxon>Coleoptera</taxon>
        <taxon>Polyphaga</taxon>
        <taxon>Cucujiformia</taxon>
        <taxon>Curculionidae</taxon>
        <taxon>Dryophthorinae</taxon>
        <taxon>Sitophilus</taxon>
    </lineage>
</organism>
<comment type="function">
    <text evidence="7">Component of the MICOS complex, a large protein complex of the mitochondrial inner membrane that plays crucial roles in the maintenance of crista junctions, inner membrane architecture, and formation of contact sites to the outer membrane.</text>
</comment>
<dbReference type="Proteomes" id="UP000504635">
    <property type="component" value="Unplaced"/>
</dbReference>
<feature type="signal peptide" evidence="9">
    <location>
        <begin position="1"/>
        <end position="17"/>
    </location>
</feature>
<dbReference type="GeneID" id="115879584"/>
<evidence type="ECO:0000313" key="10">
    <source>
        <dbReference type="Proteomes" id="UP000504635"/>
    </source>
</evidence>
<evidence type="ECO:0000256" key="6">
    <source>
        <dbReference type="ARBA" id="ARBA00023136"/>
    </source>
</evidence>
<feature type="region of interest" description="Disordered" evidence="8">
    <location>
        <begin position="220"/>
        <end position="277"/>
    </location>
</feature>
<evidence type="ECO:0000256" key="7">
    <source>
        <dbReference type="RuleBase" id="RU363021"/>
    </source>
</evidence>
<reference evidence="11" key="1">
    <citation type="submission" date="2025-08" db="UniProtKB">
        <authorList>
            <consortium name="RefSeq"/>
        </authorList>
    </citation>
    <scope>IDENTIFICATION</scope>
    <source>
        <tissue evidence="11">Gonads</tissue>
    </source>
</reference>
<keyword evidence="10" id="KW-1185">Reference proteome</keyword>
<sequence>MFNNMVIRKCLLPAAVAVVTEVKSASNTKSDENKDSVCRPSELPIYSSDQQLGNVAVQETKEPNIIEVSFRNIRQVLFKYSEEFKAYEKVAQDSFTESKQNIEWLVDYLRQEDNSLPKAGAIGIGALTGLIFGLRGGIFKRTLYAATGALGMASVCYPKEASEYSQVGAAEGKKILTIAYNFVYGVKKDEPPLELPSLPKLPTNVSDLWDSIKNQTSSIFSDQASQDVNTPETVSNDPNVSSKNPIQQISLSEPITEPSDDTVLNDIPPSSFPDDME</sequence>
<keyword evidence="3" id="KW-0812">Transmembrane</keyword>
<keyword evidence="6" id="KW-0472">Membrane</keyword>
<feature type="chain" id="PRO_5026961415" description="MICOS complex subunit" evidence="9">
    <location>
        <begin position="18"/>
        <end position="277"/>
    </location>
</feature>
<evidence type="ECO:0000256" key="3">
    <source>
        <dbReference type="ARBA" id="ARBA00022692"/>
    </source>
</evidence>
<protein>
    <recommendedName>
        <fullName evidence="7">MICOS complex subunit</fullName>
    </recommendedName>
</protein>
<dbReference type="CTD" id="41959"/>
<comment type="subunit">
    <text evidence="7">Component of the mitochondrial contact site and cristae organizing system (MICOS) complex.</text>
</comment>